<dbReference type="Gene3D" id="1.10.1760.20">
    <property type="match status" value="1"/>
</dbReference>
<feature type="transmembrane region" description="Helical" evidence="3">
    <location>
        <begin position="120"/>
        <end position="139"/>
    </location>
</feature>
<dbReference type="AlphaFoldDB" id="A0A923RPC5"/>
<comment type="subcellular location">
    <subcellularLocation>
        <location evidence="2">Cell membrane</location>
        <topology evidence="2">Multi-pass membrane protein</topology>
    </subcellularLocation>
</comment>
<dbReference type="PIRSF" id="PIRSF016661">
    <property type="entry name" value="BioY"/>
    <property type="match status" value="1"/>
</dbReference>
<keyword evidence="2 3" id="KW-0472">Membrane</keyword>
<dbReference type="PANTHER" id="PTHR34295">
    <property type="entry name" value="BIOTIN TRANSPORTER BIOY"/>
    <property type="match status" value="1"/>
</dbReference>
<keyword evidence="2" id="KW-1003">Cell membrane</keyword>
<proteinExistence type="inferred from homology"/>
<feature type="transmembrane region" description="Helical" evidence="3">
    <location>
        <begin position="63"/>
        <end position="85"/>
    </location>
</feature>
<dbReference type="Proteomes" id="UP000652477">
    <property type="component" value="Unassembled WGS sequence"/>
</dbReference>
<feature type="transmembrane region" description="Helical" evidence="3">
    <location>
        <begin position="12"/>
        <end position="30"/>
    </location>
</feature>
<feature type="transmembrane region" description="Helical" evidence="3">
    <location>
        <begin position="151"/>
        <end position="174"/>
    </location>
</feature>
<evidence type="ECO:0000256" key="3">
    <source>
        <dbReference type="SAM" id="Phobius"/>
    </source>
</evidence>
<feature type="transmembrane region" description="Helical" evidence="3">
    <location>
        <begin position="36"/>
        <end position="56"/>
    </location>
</feature>
<dbReference type="PANTHER" id="PTHR34295:SF1">
    <property type="entry name" value="BIOTIN TRANSPORTER BIOY"/>
    <property type="match status" value="1"/>
</dbReference>
<evidence type="ECO:0000313" key="5">
    <source>
        <dbReference type="Proteomes" id="UP000652477"/>
    </source>
</evidence>
<protein>
    <recommendedName>
        <fullName evidence="2">Biotin transporter</fullName>
    </recommendedName>
</protein>
<accession>A0A923RPC5</accession>
<comment type="caution">
    <text evidence="4">The sequence shown here is derived from an EMBL/GenBank/DDBJ whole genome shotgun (WGS) entry which is preliminary data.</text>
</comment>
<keyword evidence="3" id="KW-0812">Transmembrane</keyword>
<organism evidence="4 5">
    <name type="scientific">Mediterraneibacter hominis</name>
    <dbReference type="NCBI Taxonomy" id="2763054"/>
    <lineage>
        <taxon>Bacteria</taxon>
        <taxon>Bacillati</taxon>
        <taxon>Bacillota</taxon>
        <taxon>Clostridia</taxon>
        <taxon>Lachnospirales</taxon>
        <taxon>Lachnospiraceae</taxon>
        <taxon>Mediterraneibacter</taxon>
    </lineage>
</organism>
<evidence type="ECO:0000313" key="4">
    <source>
        <dbReference type="EMBL" id="MBC5687468.1"/>
    </source>
</evidence>
<name>A0A923RPC5_9FIRM</name>
<dbReference type="GO" id="GO:0005886">
    <property type="term" value="C:plasma membrane"/>
    <property type="evidence" value="ECO:0007669"/>
    <property type="project" value="UniProtKB-SubCell"/>
</dbReference>
<sequence length="187" mass="20373">MEERHIQRISTKYMVLCAMFTALTAIGAFIQVPVPYMDYFTLQFFFVLLSGIVLGGKRGAASVGCYVFLGLIGLPVFAAGGGIGYIVRPSFGYLLGFIIAAFVTGWICERTDCTYKQYFLACLAGFTVTYTIGILYKYLILNFYADTPATLGVVILSCFPLDMPGDFVLCLVAAGTGMRLKRAVGGY</sequence>
<gene>
    <name evidence="4" type="ORF">H8S37_00765</name>
</gene>
<keyword evidence="3" id="KW-1133">Transmembrane helix</keyword>
<dbReference type="GO" id="GO:0015225">
    <property type="term" value="F:biotin transmembrane transporter activity"/>
    <property type="evidence" value="ECO:0007669"/>
    <property type="project" value="UniProtKB-UniRule"/>
</dbReference>
<dbReference type="Pfam" id="PF02632">
    <property type="entry name" value="BioY"/>
    <property type="match status" value="1"/>
</dbReference>
<evidence type="ECO:0000256" key="2">
    <source>
        <dbReference type="PIRNR" id="PIRNR016661"/>
    </source>
</evidence>
<keyword evidence="2" id="KW-0813">Transport</keyword>
<evidence type="ECO:0000256" key="1">
    <source>
        <dbReference type="ARBA" id="ARBA00010692"/>
    </source>
</evidence>
<comment type="similarity">
    <text evidence="1 2">Belongs to the BioY family.</text>
</comment>
<reference evidence="4" key="1">
    <citation type="submission" date="2020-08" db="EMBL/GenBank/DDBJ databases">
        <title>Genome public.</title>
        <authorList>
            <person name="Liu C."/>
            <person name="Sun Q."/>
        </authorList>
    </citation>
    <scope>NUCLEOTIDE SEQUENCE</scope>
    <source>
        <strain evidence="4">NSJ-55</strain>
    </source>
</reference>
<dbReference type="InterPro" id="IPR003784">
    <property type="entry name" value="BioY"/>
</dbReference>
<dbReference type="EMBL" id="JACOPF010000001">
    <property type="protein sequence ID" value="MBC5687468.1"/>
    <property type="molecule type" value="Genomic_DNA"/>
</dbReference>
<keyword evidence="5" id="KW-1185">Reference proteome</keyword>
<dbReference type="RefSeq" id="WP_186874158.1">
    <property type="nucleotide sequence ID" value="NZ_JACOPF010000001.1"/>
</dbReference>
<feature type="transmembrane region" description="Helical" evidence="3">
    <location>
        <begin position="91"/>
        <end position="108"/>
    </location>
</feature>